<dbReference type="EMBL" id="BSXT01001127">
    <property type="protein sequence ID" value="GMF39001.1"/>
    <property type="molecule type" value="Genomic_DNA"/>
</dbReference>
<evidence type="ECO:0000313" key="4">
    <source>
        <dbReference type="Proteomes" id="UP001165121"/>
    </source>
</evidence>
<evidence type="ECO:0000313" key="3">
    <source>
        <dbReference type="EMBL" id="GMF39001.1"/>
    </source>
</evidence>
<feature type="compositionally biased region" description="Low complexity" evidence="1">
    <location>
        <begin position="49"/>
        <end position="80"/>
    </location>
</feature>
<gene>
    <name evidence="3" type="ORF">Pfra01_001144200</name>
</gene>
<feature type="compositionally biased region" description="Low complexity" evidence="1">
    <location>
        <begin position="87"/>
        <end position="102"/>
    </location>
</feature>
<proteinExistence type="predicted"/>
<name>A0A9W6XI49_9STRA</name>
<feature type="compositionally biased region" description="Low complexity" evidence="1">
    <location>
        <begin position="110"/>
        <end position="140"/>
    </location>
</feature>
<feature type="signal peptide" evidence="2">
    <location>
        <begin position="1"/>
        <end position="20"/>
    </location>
</feature>
<comment type="caution">
    <text evidence="3">The sequence shown here is derived from an EMBL/GenBank/DDBJ whole genome shotgun (WGS) entry which is preliminary data.</text>
</comment>
<dbReference type="AlphaFoldDB" id="A0A9W6XI49"/>
<keyword evidence="4" id="KW-1185">Reference proteome</keyword>
<sequence length="159" mass="15142">MKPQLLAIAAVLALATSADAQTLGDSVMAGNDNGATMVTDSLTESAAASAATDSTATTDLHPAGHSGLTTGSDTTDQSDTGSDDDYASATVSSTDDSASVEAGSDDSRSTDGSSTDASADDATSQGSAESASATGSSDASRAVLAAGVSVLAAAVTALL</sequence>
<organism evidence="3 4">
    <name type="scientific">Phytophthora fragariaefolia</name>
    <dbReference type="NCBI Taxonomy" id="1490495"/>
    <lineage>
        <taxon>Eukaryota</taxon>
        <taxon>Sar</taxon>
        <taxon>Stramenopiles</taxon>
        <taxon>Oomycota</taxon>
        <taxon>Peronosporomycetes</taxon>
        <taxon>Peronosporales</taxon>
        <taxon>Peronosporaceae</taxon>
        <taxon>Phytophthora</taxon>
    </lineage>
</organism>
<dbReference type="Proteomes" id="UP001165121">
    <property type="component" value="Unassembled WGS sequence"/>
</dbReference>
<accession>A0A9W6XI49</accession>
<feature type="chain" id="PRO_5040894703" evidence="2">
    <location>
        <begin position="21"/>
        <end position="159"/>
    </location>
</feature>
<keyword evidence="2" id="KW-0732">Signal</keyword>
<evidence type="ECO:0000256" key="1">
    <source>
        <dbReference type="SAM" id="MobiDB-lite"/>
    </source>
</evidence>
<protein>
    <submittedName>
        <fullName evidence="3">Unnamed protein product</fullName>
    </submittedName>
</protein>
<reference evidence="3" key="1">
    <citation type="submission" date="2023-04" db="EMBL/GenBank/DDBJ databases">
        <title>Phytophthora fragariaefolia NBRC 109709.</title>
        <authorList>
            <person name="Ichikawa N."/>
            <person name="Sato H."/>
            <person name="Tonouchi N."/>
        </authorList>
    </citation>
    <scope>NUCLEOTIDE SEQUENCE</scope>
    <source>
        <strain evidence="3">NBRC 109709</strain>
    </source>
</reference>
<feature type="region of interest" description="Disordered" evidence="1">
    <location>
        <begin position="49"/>
        <end position="140"/>
    </location>
</feature>
<evidence type="ECO:0000256" key="2">
    <source>
        <dbReference type="SAM" id="SignalP"/>
    </source>
</evidence>